<dbReference type="STRING" id="394503.Ccel_0693"/>
<keyword evidence="2" id="KW-1185">Reference proteome</keyword>
<dbReference type="KEGG" id="cce:Ccel_0693"/>
<name>B8I7R5_RUMCH</name>
<accession>B8I7R5</accession>
<evidence type="ECO:0000313" key="2">
    <source>
        <dbReference type="Proteomes" id="UP000001349"/>
    </source>
</evidence>
<gene>
    <name evidence="1" type="ordered locus">Ccel_0693</name>
</gene>
<proteinExistence type="predicted"/>
<dbReference type="HOGENOM" id="CLU_1861717_0_0_9"/>
<protein>
    <submittedName>
        <fullName evidence="1">Uncharacterized protein</fullName>
    </submittedName>
</protein>
<organism evidence="1 2">
    <name type="scientific">Ruminiclostridium cellulolyticum (strain ATCC 35319 / DSM 5812 / JCM 6584 / H10)</name>
    <name type="common">Clostridium cellulolyticum</name>
    <dbReference type="NCBI Taxonomy" id="394503"/>
    <lineage>
        <taxon>Bacteria</taxon>
        <taxon>Bacillati</taxon>
        <taxon>Bacillota</taxon>
        <taxon>Clostridia</taxon>
        <taxon>Eubacteriales</taxon>
        <taxon>Oscillospiraceae</taxon>
        <taxon>Ruminiclostridium</taxon>
    </lineage>
</organism>
<dbReference type="Proteomes" id="UP000001349">
    <property type="component" value="Chromosome"/>
</dbReference>
<sequence length="137" mass="16475">MQDWSCKNYMQMMNMPQQYSPMMEMPHEHLQNMFPRCYVIIMPEVERMCDRMCAQHGPMFNPSRQMLESMVDDIDNRVGADVDMDYQDFDQCDDRQFAFGGLGGGRRRFRRDLITILLLRSLFDRRRPPFHPWGFGY</sequence>
<evidence type="ECO:0000313" key="1">
    <source>
        <dbReference type="EMBL" id="ACL75072.1"/>
    </source>
</evidence>
<dbReference type="OrthoDB" id="1956411at2"/>
<dbReference type="eggNOG" id="ENOG5033F0Q">
    <property type="taxonomic scope" value="Bacteria"/>
</dbReference>
<reference evidence="1 2" key="1">
    <citation type="submission" date="2009-01" db="EMBL/GenBank/DDBJ databases">
        <title>Complete sequence of Clostridium cellulolyticum H10.</title>
        <authorList>
            <consortium name="US DOE Joint Genome Institute"/>
            <person name="Lucas S."/>
            <person name="Copeland A."/>
            <person name="Lapidus A."/>
            <person name="Glavina del Rio T."/>
            <person name="Dalin E."/>
            <person name="Tice H."/>
            <person name="Bruce D."/>
            <person name="Goodwin L."/>
            <person name="Pitluck S."/>
            <person name="Chertkov O."/>
            <person name="Saunders E."/>
            <person name="Brettin T."/>
            <person name="Detter J.C."/>
            <person name="Han C."/>
            <person name="Larimer F."/>
            <person name="Land M."/>
            <person name="Hauser L."/>
            <person name="Kyrpides N."/>
            <person name="Ivanova N."/>
            <person name="Zhou J."/>
            <person name="Richardson P."/>
        </authorList>
    </citation>
    <scope>NUCLEOTIDE SEQUENCE [LARGE SCALE GENOMIC DNA]</scope>
    <source>
        <strain evidence="2">ATCC 35319 / DSM 5812 / JCM 6584 / H10</strain>
    </source>
</reference>
<dbReference type="AlphaFoldDB" id="B8I7R5"/>
<dbReference type="RefSeq" id="WP_015924240.1">
    <property type="nucleotide sequence ID" value="NC_011898.1"/>
</dbReference>
<dbReference type="EMBL" id="CP001348">
    <property type="protein sequence ID" value="ACL75072.1"/>
    <property type="molecule type" value="Genomic_DNA"/>
</dbReference>